<evidence type="ECO:0000313" key="2">
    <source>
        <dbReference type="EMBL" id="GAA0153627.1"/>
    </source>
</evidence>
<accession>A0AAV3PUK7</accession>
<feature type="coiled-coil region" evidence="1">
    <location>
        <begin position="14"/>
        <end position="41"/>
    </location>
</feature>
<dbReference type="Proteomes" id="UP001454036">
    <property type="component" value="Unassembled WGS sequence"/>
</dbReference>
<organism evidence="2 3">
    <name type="scientific">Lithospermum erythrorhizon</name>
    <name type="common">Purple gromwell</name>
    <name type="synonym">Lithospermum officinale var. erythrorhizon</name>
    <dbReference type="NCBI Taxonomy" id="34254"/>
    <lineage>
        <taxon>Eukaryota</taxon>
        <taxon>Viridiplantae</taxon>
        <taxon>Streptophyta</taxon>
        <taxon>Embryophyta</taxon>
        <taxon>Tracheophyta</taxon>
        <taxon>Spermatophyta</taxon>
        <taxon>Magnoliopsida</taxon>
        <taxon>eudicotyledons</taxon>
        <taxon>Gunneridae</taxon>
        <taxon>Pentapetalae</taxon>
        <taxon>asterids</taxon>
        <taxon>lamiids</taxon>
        <taxon>Boraginales</taxon>
        <taxon>Boraginaceae</taxon>
        <taxon>Boraginoideae</taxon>
        <taxon>Lithospermeae</taxon>
        <taxon>Lithospermum</taxon>
    </lineage>
</organism>
<keyword evidence="1" id="KW-0175">Coiled coil</keyword>
<evidence type="ECO:0000256" key="1">
    <source>
        <dbReference type="SAM" id="Coils"/>
    </source>
</evidence>
<keyword evidence="3" id="KW-1185">Reference proteome</keyword>
<reference evidence="2 3" key="1">
    <citation type="submission" date="2024-01" db="EMBL/GenBank/DDBJ databases">
        <title>The complete chloroplast genome sequence of Lithospermum erythrorhizon: insights into the phylogenetic relationship among Boraginaceae species and the maternal lineages of purple gromwells.</title>
        <authorList>
            <person name="Okada T."/>
            <person name="Watanabe K."/>
        </authorList>
    </citation>
    <scope>NUCLEOTIDE SEQUENCE [LARGE SCALE GENOMIC DNA]</scope>
</reference>
<name>A0AAV3PUK7_LITER</name>
<proteinExistence type="predicted"/>
<gene>
    <name evidence="2" type="ORF">LIER_11821</name>
</gene>
<protein>
    <submittedName>
        <fullName evidence="2">Uncharacterized protein</fullName>
    </submittedName>
</protein>
<dbReference type="AlphaFoldDB" id="A0AAV3PUK7"/>
<sequence>MSRLRLLDWKRRKLRDVQLSIQSNQAELDTLQQDCDQLLTMRLERDAVEVLDKDFGEEEIKQCLFSMAGNKAPGPDGTPATFLKHY</sequence>
<comment type="caution">
    <text evidence="2">The sequence shown here is derived from an EMBL/GenBank/DDBJ whole genome shotgun (WGS) entry which is preliminary data.</text>
</comment>
<evidence type="ECO:0000313" key="3">
    <source>
        <dbReference type="Proteomes" id="UP001454036"/>
    </source>
</evidence>
<dbReference type="EMBL" id="BAABME010002218">
    <property type="protein sequence ID" value="GAA0153627.1"/>
    <property type="molecule type" value="Genomic_DNA"/>
</dbReference>